<dbReference type="InterPro" id="IPR015947">
    <property type="entry name" value="PUA-like_sf"/>
</dbReference>
<gene>
    <name evidence="6" type="ORF">O181_011698</name>
</gene>
<dbReference type="InterPro" id="IPR002478">
    <property type="entry name" value="PUA"/>
</dbReference>
<name>A0A9Q3GLI5_9BASI</name>
<dbReference type="Gene3D" id="2.30.130.10">
    <property type="entry name" value="PUA domain"/>
    <property type="match status" value="1"/>
</dbReference>
<dbReference type="Pfam" id="PF01472">
    <property type="entry name" value="PUA"/>
    <property type="match status" value="1"/>
</dbReference>
<dbReference type="EMBL" id="AVOT02002936">
    <property type="protein sequence ID" value="MBW0471983.1"/>
    <property type="molecule type" value="Genomic_DNA"/>
</dbReference>
<evidence type="ECO:0000256" key="4">
    <source>
        <dbReference type="ARBA" id="ARBA00022840"/>
    </source>
</evidence>
<dbReference type="AlphaFoldDB" id="A0A9Q3GLI5"/>
<evidence type="ECO:0000256" key="2">
    <source>
        <dbReference type="ARBA" id="ARBA00022741"/>
    </source>
</evidence>
<dbReference type="GO" id="GO:0003723">
    <property type="term" value="F:RNA binding"/>
    <property type="evidence" value="ECO:0007669"/>
    <property type="project" value="InterPro"/>
</dbReference>
<dbReference type="CDD" id="cd21157">
    <property type="entry name" value="PUA_G5K"/>
    <property type="match status" value="1"/>
</dbReference>
<accession>A0A9Q3GLI5</accession>
<keyword evidence="2" id="KW-0547">Nucleotide-binding</keyword>
<reference evidence="6" key="1">
    <citation type="submission" date="2021-03" db="EMBL/GenBank/DDBJ databases">
        <title>Draft genome sequence of rust myrtle Austropuccinia psidii MF-1, a brazilian biotype.</title>
        <authorList>
            <person name="Quecine M.C."/>
            <person name="Pachon D.M.R."/>
            <person name="Bonatelli M.L."/>
            <person name="Correr F.H."/>
            <person name="Franceschini L.M."/>
            <person name="Leite T.F."/>
            <person name="Margarido G.R.A."/>
            <person name="Almeida C.A."/>
            <person name="Ferrarezi J.A."/>
            <person name="Labate C.A."/>
        </authorList>
    </citation>
    <scope>NUCLEOTIDE SEQUENCE</scope>
    <source>
        <strain evidence="6">MF-1</strain>
    </source>
</reference>
<dbReference type="GO" id="GO:0004349">
    <property type="term" value="F:glutamate 5-kinase activity"/>
    <property type="evidence" value="ECO:0007669"/>
    <property type="project" value="TreeGrafter"/>
</dbReference>
<organism evidence="6 7">
    <name type="scientific">Austropuccinia psidii MF-1</name>
    <dbReference type="NCBI Taxonomy" id="1389203"/>
    <lineage>
        <taxon>Eukaryota</taxon>
        <taxon>Fungi</taxon>
        <taxon>Dikarya</taxon>
        <taxon>Basidiomycota</taxon>
        <taxon>Pucciniomycotina</taxon>
        <taxon>Pucciniomycetes</taxon>
        <taxon>Pucciniales</taxon>
        <taxon>Sphaerophragmiaceae</taxon>
        <taxon>Austropuccinia</taxon>
    </lineage>
</organism>
<evidence type="ECO:0000256" key="1">
    <source>
        <dbReference type="ARBA" id="ARBA00022679"/>
    </source>
</evidence>
<dbReference type="GO" id="GO:0005524">
    <property type="term" value="F:ATP binding"/>
    <property type="evidence" value="ECO:0007669"/>
    <property type="project" value="UniProtKB-KW"/>
</dbReference>
<comment type="caution">
    <text evidence="6">The sequence shown here is derived from an EMBL/GenBank/DDBJ whole genome shotgun (WGS) entry which is preliminary data.</text>
</comment>
<sequence>MTDVDFLYTPNPSPLAYETKPLYTSFLPQNTPLTSRKSWVAHGLVPKGSVVINKGTYRAISRKSIGGRLLPDDVVHVYGTFAVAQAVNIMVPQAYLNPELESHDQKNDEPSGSLSAQMAMTNETWGGIVEVGRGLVNYNSSDMDKVKGRQR</sequence>
<keyword evidence="3" id="KW-0418">Kinase</keyword>
<dbReference type="OrthoDB" id="409889at2759"/>
<dbReference type="PANTHER" id="PTHR43654">
    <property type="entry name" value="GLUTAMATE 5-KINASE"/>
    <property type="match status" value="1"/>
</dbReference>
<dbReference type="PANTHER" id="PTHR43654:SF3">
    <property type="entry name" value="GLUTAMATE 5-KINASE"/>
    <property type="match status" value="1"/>
</dbReference>
<proteinExistence type="predicted"/>
<keyword evidence="7" id="KW-1185">Reference proteome</keyword>
<protein>
    <recommendedName>
        <fullName evidence="5">PUA domain-containing protein</fullName>
    </recommendedName>
</protein>
<dbReference type="SUPFAM" id="SSF88697">
    <property type="entry name" value="PUA domain-like"/>
    <property type="match status" value="1"/>
</dbReference>
<feature type="domain" description="PUA" evidence="5">
    <location>
        <begin position="48"/>
        <end position="149"/>
    </location>
</feature>
<keyword evidence="4" id="KW-0067">ATP-binding</keyword>
<dbReference type="PROSITE" id="PS50890">
    <property type="entry name" value="PUA"/>
    <property type="match status" value="1"/>
</dbReference>
<evidence type="ECO:0000259" key="5">
    <source>
        <dbReference type="Pfam" id="PF01472"/>
    </source>
</evidence>
<dbReference type="Proteomes" id="UP000765509">
    <property type="component" value="Unassembled WGS sequence"/>
</dbReference>
<dbReference type="GO" id="GO:0005829">
    <property type="term" value="C:cytosol"/>
    <property type="evidence" value="ECO:0007669"/>
    <property type="project" value="TreeGrafter"/>
</dbReference>
<evidence type="ECO:0000256" key="3">
    <source>
        <dbReference type="ARBA" id="ARBA00022777"/>
    </source>
</evidence>
<dbReference type="InterPro" id="IPR036974">
    <property type="entry name" value="PUA_sf"/>
</dbReference>
<evidence type="ECO:0000313" key="7">
    <source>
        <dbReference type="Proteomes" id="UP000765509"/>
    </source>
</evidence>
<keyword evidence="1" id="KW-0808">Transferase</keyword>
<evidence type="ECO:0000313" key="6">
    <source>
        <dbReference type="EMBL" id="MBW0471983.1"/>
    </source>
</evidence>